<dbReference type="Proteomes" id="UP000030106">
    <property type="component" value="Unassembled WGS sequence"/>
</dbReference>
<dbReference type="PANTHER" id="PTHR42923">
    <property type="entry name" value="PROTOPORPHYRINOGEN OXIDASE"/>
    <property type="match status" value="1"/>
</dbReference>
<dbReference type="GO" id="GO:0006782">
    <property type="term" value="P:protoporphyrinogen IX biosynthetic process"/>
    <property type="evidence" value="ECO:0007669"/>
    <property type="project" value="UniProtKB-UniRule"/>
</dbReference>
<comment type="catalytic activity">
    <reaction evidence="10 11">
        <text>protoporphyrinogen IX + 3 O2 = protoporphyrin IX + 3 H2O2</text>
        <dbReference type="Rhea" id="RHEA:25576"/>
        <dbReference type="ChEBI" id="CHEBI:15379"/>
        <dbReference type="ChEBI" id="CHEBI:16240"/>
        <dbReference type="ChEBI" id="CHEBI:57306"/>
        <dbReference type="ChEBI" id="CHEBI:57307"/>
        <dbReference type="EC" id="1.3.3.4"/>
    </reaction>
</comment>
<evidence type="ECO:0000256" key="11">
    <source>
        <dbReference type="RuleBase" id="RU367069"/>
    </source>
</evidence>
<dbReference type="eggNOG" id="KOG1276">
    <property type="taxonomic scope" value="Eukaryota"/>
</dbReference>
<dbReference type="UniPathway" id="UPA00251">
    <property type="reaction ID" value="UER00324"/>
</dbReference>
<keyword evidence="9 11" id="KW-0627">Porphyrin biosynthesis</keyword>
<organism evidence="13 14">
    <name type="scientific">Beauveria bassiana D1-5</name>
    <dbReference type="NCBI Taxonomy" id="1245745"/>
    <lineage>
        <taxon>Eukaryota</taxon>
        <taxon>Fungi</taxon>
        <taxon>Dikarya</taxon>
        <taxon>Ascomycota</taxon>
        <taxon>Pezizomycotina</taxon>
        <taxon>Sordariomycetes</taxon>
        <taxon>Hypocreomycetidae</taxon>
        <taxon>Hypocreales</taxon>
        <taxon>Cordycipitaceae</taxon>
        <taxon>Beauveria</taxon>
    </lineage>
</organism>
<dbReference type="InterPro" id="IPR036188">
    <property type="entry name" value="FAD/NAD-bd_sf"/>
</dbReference>
<evidence type="ECO:0000256" key="7">
    <source>
        <dbReference type="ARBA" id="ARBA00023002"/>
    </source>
</evidence>
<evidence type="ECO:0000256" key="2">
    <source>
        <dbReference type="ARBA" id="ARBA00005073"/>
    </source>
</evidence>
<dbReference type="NCBIfam" id="TIGR00562">
    <property type="entry name" value="proto_IX_ox"/>
    <property type="match status" value="1"/>
</dbReference>
<dbReference type="OrthoDB" id="438553at2759"/>
<evidence type="ECO:0000256" key="9">
    <source>
        <dbReference type="ARBA" id="ARBA00023244"/>
    </source>
</evidence>
<gene>
    <name evidence="13" type="ORF">BBAD15_g9701</name>
</gene>
<evidence type="ECO:0000256" key="10">
    <source>
        <dbReference type="ARBA" id="ARBA00047554"/>
    </source>
</evidence>
<evidence type="ECO:0000256" key="1">
    <source>
        <dbReference type="ARBA" id="ARBA00002600"/>
    </source>
</evidence>
<dbReference type="GO" id="GO:0004729">
    <property type="term" value="F:oxygen-dependent protoporphyrinogen oxidase activity"/>
    <property type="evidence" value="ECO:0007669"/>
    <property type="project" value="UniProtKB-UniRule"/>
</dbReference>
<dbReference type="PANTHER" id="PTHR42923:SF3">
    <property type="entry name" value="PROTOPORPHYRINOGEN OXIDASE"/>
    <property type="match status" value="1"/>
</dbReference>
<comment type="subcellular location">
    <subcellularLocation>
        <location evidence="11">Mitochondrion inner membrane</location>
    </subcellularLocation>
</comment>
<comment type="pathway">
    <text evidence="2 11">Porphyrin-containing compound metabolism; protoporphyrin-IX biosynthesis; protoporphyrin-IX from protoporphyrinogen-IX: step 1/1.</text>
</comment>
<dbReference type="HOGENOM" id="CLU_009629_1_0_1"/>
<keyword evidence="6 11" id="KW-0274">FAD</keyword>
<feature type="domain" description="Amine oxidase" evidence="12">
    <location>
        <begin position="59"/>
        <end position="483"/>
    </location>
</feature>
<dbReference type="STRING" id="1245745.A0A0A2VWA7"/>
<name>A0A0A2VWA7_BEABA</name>
<dbReference type="EMBL" id="ANFO01000982">
    <property type="protein sequence ID" value="KGQ05054.1"/>
    <property type="molecule type" value="Genomic_DNA"/>
</dbReference>
<keyword evidence="8 11" id="KW-0350">Heme biosynthesis</keyword>
<dbReference type="InterPro" id="IPR002937">
    <property type="entry name" value="Amino_oxidase"/>
</dbReference>
<evidence type="ECO:0000256" key="4">
    <source>
        <dbReference type="ARBA" id="ARBA00012867"/>
    </source>
</evidence>
<keyword evidence="5 11" id="KW-0285">Flavoprotein</keyword>
<evidence type="ECO:0000256" key="8">
    <source>
        <dbReference type="ARBA" id="ARBA00023133"/>
    </source>
</evidence>
<dbReference type="InterPro" id="IPR050464">
    <property type="entry name" value="Zeta_carotene_desat/Oxidored"/>
</dbReference>
<comment type="similarity">
    <text evidence="3 11">Belongs to the protoporphyrinogen/coproporphyrinogen oxidase family. Protoporphyrinogen oxidase subfamily.</text>
</comment>
<evidence type="ECO:0000256" key="6">
    <source>
        <dbReference type="ARBA" id="ARBA00022827"/>
    </source>
</evidence>
<protein>
    <recommendedName>
        <fullName evidence="4 11">Protoporphyrinogen oxidase</fullName>
        <ecNumber evidence="4 11">1.3.3.4</ecNumber>
    </recommendedName>
</protein>
<dbReference type="SUPFAM" id="SSF54373">
    <property type="entry name" value="FAD-linked reductases, C-terminal domain"/>
    <property type="match status" value="1"/>
</dbReference>
<dbReference type="EC" id="1.3.3.4" evidence="4 11"/>
<evidence type="ECO:0000313" key="13">
    <source>
        <dbReference type="EMBL" id="KGQ05054.1"/>
    </source>
</evidence>
<dbReference type="GO" id="GO:0005743">
    <property type="term" value="C:mitochondrial inner membrane"/>
    <property type="evidence" value="ECO:0007669"/>
    <property type="project" value="UniProtKB-SubCell"/>
</dbReference>
<evidence type="ECO:0000256" key="3">
    <source>
        <dbReference type="ARBA" id="ARBA00010551"/>
    </source>
</evidence>
<dbReference type="SUPFAM" id="SSF51905">
    <property type="entry name" value="FAD/NAD(P)-binding domain"/>
    <property type="match status" value="1"/>
</dbReference>
<evidence type="ECO:0000259" key="12">
    <source>
        <dbReference type="Pfam" id="PF01593"/>
    </source>
</evidence>
<sequence>MSKSRCTREAAAMVRLTRLPLPARRLASQVITRQQQVRGLSRVAPPSDGKQVAVIGGGLTGLTTAYLLAKQLPESAYITLFESSDRLGGWIRTDEVRVNVNGTRGVVPFERGPRTLSSLRGNTWRYDDLVLYELMLDLGLKPSYPKDLPRYLYYPDHLVKMPPDASVFDCLTESLFRECIWGALGTAASWVTGRHRGRLPAHDLSVADWLRLITSDSAVGNNLVSAMIHGIYGGDIERLSARSVLDRMYYNLHLRPAESGQRHVPVHELAFMNHMVKDAMVCAEANKSKGSLVHFGAQGMEALPRALEGALAGQRNVNILRRASVMDIKPATNIGRIGEENKLQVHFRHASTPGEEVAQIFDHVVSTTSSDSLVNMTGDALSTLSGIESVSIMTVNLWYPTPDMKPPGFGYLIPRSVPLEQNPERALGVFFDSDVISERRPDEPPGTKLFVLMGGHHYRGREPPSEDEAIVQAKALLERHLGIPRDTPCLAMARLARDCIPQHNVGHVALLKAADQQITSAFGGRLTVANGSYGRIGAMGALRNAHGAAYTVISDHRYSGLDDFIRNPTIVDVPLERIPCRQPQAKA</sequence>
<comment type="caution">
    <text evidence="13">The sequence shown here is derived from an EMBL/GenBank/DDBJ whole genome shotgun (WGS) entry which is preliminary data.</text>
</comment>
<accession>A0A0A2VWA7</accession>
<reference evidence="13 14" key="1">
    <citation type="submission" date="2012-10" db="EMBL/GenBank/DDBJ databases">
        <title>Genome sequencing and analysis of entomopathogenic fungi Beauveria bassiana D1-5.</title>
        <authorList>
            <person name="Li Q."/>
            <person name="Wang L."/>
            <person name="Zhang Z."/>
            <person name="Wang Q."/>
            <person name="Ren J."/>
            <person name="Wang M."/>
            <person name="Xu W."/>
            <person name="Wang J."/>
            <person name="Lu Y."/>
            <person name="Du Q."/>
            <person name="Sun Z."/>
        </authorList>
    </citation>
    <scope>NUCLEOTIDE SEQUENCE [LARGE SCALE GENOMIC DNA]</scope>
    <source>
        <strain evidence="13 14">D1-5</strain>
    </source>
</reference>
<dbReference type="Pfam" id="PF01593">
    <property type="entry name" value="Amino_oxidase"/>
    <property type="match status" value="1"/>
</dbReference>
<comment type="cofactor">
    <cofactor evidence="11">
        <name>FAD</name>
        <dbReference type="ChEBI" id="CHEBI:57692"/>
    </cofactor>
    <text evidence="11">Binds 1 FAD per subunit.</text>
</comment>
<proteinExistence type="inferred from homology"/>
<dbReference type="InterPro" id="IPR004572">
    <property type="entry name" value="Protoporphyrinogen_oxidase"/>
</dbReference>
<evidence type="ECO:0000313" key="14">
    <source>
        <dbReference type="Proteomes" id="UP000030106"/>
    </source>
</evidence>
<dbReference type="AlphaFoldDB" id="A0A0A2VWA7"/>
<keyword evidence="7 11" id="KW-0560">Oxidoreductase</keyword>
<comment type="function">
    <text evidence="1 11">Catalyzes the 6-electron oxidation of protoporphyrinogen-IX to form protoporphyrin-IX.</text>
</comment>
<evidence type="ECO:0000256" key="5">
    <source>
        <dbReference type="ARBA" id="ARBA00022630"/>
    </source>
</evidence>
<dbReference type="Gene3D" id="3.50.50.60">
    <property type="entry name" value="FAD/NAD(P)-binding domain"/>
    <property type="match status" value="1"/>
</dbReference>